<feature type="transmembrane region" description="Helical" evidence="8">
    <location>
        <begin position="172"/>
        <end position="194"/>
    </location>
</feature>
<evidence type="ECO:0000256" key="9">
    <source>
        <dbReference type="SAM" id="SignalP"/>
    </source>
</evidence>
<dbReference type="Ensembl" id="ENSEEET00000017648.2">
    <property type="protein sequence ID" value="ENSEEEP00000017451.2"/>
    <property type="gene ID" value="ENSEEEG00000008451.2"/>
</dbReference>
<evidence type="ECO:0008006" key="12">
    <source>
        <dbReference type="Google" id="ProtNLM"/>
    </source>
</evidence>
<reference evidence="10" key="4">
    <citation type="submission" date="2025-08" db="UniProtKB">
        <authorList>
            <consortium name="Ensembl"/>
        </authorList>
    </citation>
    <scope>IDENTIFICATION</scope>
</reference>
<dbReference type="GO" id="GO:0015485">
    <property type="term" value="F:cholesterol binding"/>
    <property type="evidence" value="ECO:0007669"/>
    <property type="project" value="TreeGrafter"/>
</dbReference>
<comment type="similarity">
    <text evidence="2">Belongs to the prominin family.</text>
</comment>
<keyword evidence="11" id="KW-1185">Reference proteome</keyword>
<dbReference type="GO" id="GO:0009986">
    <property type="term" value="C:cell surface"/>
    <property type="evidence" value="ECO:0007669"/>
    <property type="project" value="TreeGrafter"/>
</dbReference>
<name>A0A4W4EZU3_ELEEL</name>
<evidence type="ECO:0000256" key="7">
    <source>
        <dbReference type="SAM" id="Coils"/>
    </source>
</evidence>
<feature type="transmembrane region" description="Helical" evidence="8">
    <location>
        <begin position="125"/>
        <end position="151"/>
    </location>
</feature>
<keyword evidence="9" id="KW-0732">Signal</keyword>
<evidence type="ECO:0000256" key="3">
    <source>
        <dbReference type="ARBA" id="ARBA00022692"/>
    </source>
</evidence>
<reference evidence="11" key="2">
    <citation type="journal article" date="2017" name="Sci. Adv.">
        <title>A tail of two voltages: Proteomic comparison of the three electric organs of the electric eel.</title>
        <authorList>
            <person name="Traeger L.L."/>
            <person name="Sabat G."/>
            <person name="Barrett-Wilt G.A."/>
            <person name="Wells G.B."/>
            <person name="Sussman M.R."/>
        </authorList>
    </citation>
    <scope>NUCLEOTIDE SEQUENCE [LARGE SCALE GENOMIC DNA]</scope>
</reference>
<keyword evidence="3 8" id="KW-0812">Transmembrane</keyword>
<dbReference type="GO" id="GO:0071914">
    <property type="term" value="C:prominosome"/>
    <property type="evidence" value="ECO:0007669"/>
    <property type="project" value="TreeGrafter"/>
</dbReference>
<evidence type="ECO:0000256" key="4">
    <source>
        <dbReference type="ARBA" id="ARBA00022989"/>
    </source>
</evidence>
<gene>
    <name evidence="10" type="primary">prom1b</name>
</gene>
<organism evidence="10 11">
    <name type="scientific">Electrophorus electricus</name>
    <name type="common">Electric eel</name>
    <name type="synonym">Gymnotus electricus</name>
    <dbReference type="NCBI Taxonomy" id="8005"/>
    <lineage>
        <taxon>Eukaryota</taxon>
        <taxon>Metazoa</taxon>
        <taxon>Chordata</taxon>
        <taxon>Craniata</taxon>
        <taxon>Vertebrata</taxon>
        <taxon>Euteleostomi</taxon>
        <taxon>Actinopterygii</taxon>
        <taxon>Neopterygii</taxon>
        <taxon>Teleostei</taxon>
        <taxon>Ostariophysi</taxon>
        <taxon>Gymnotiformes</taxon>
        <taxon>Gymnotoidei</taxon>
        <taxon>Gymnotidae</taxon>
        <taxon>Electrophorus</taxon>
    </lineage>
</organism>
<sequence length="906" mass="100536">MAWKVGLVLLMCWGFTSSKPHEELQSSTESPPADLNMVPLETLDFGFVPEVGYETQTLYEPGAIGSLFQLVHAFLYMVQPNPFPKGEFGVNSGLKKKHISAALLFAGPENIVLTLQVLYYELGFLVLVMLGVLFVLLMPLLGCCFCLCRCCGNCGGELHQRHRKNADCWRSFHATSLLLSSIFIALGVLIAYTANHNISTKIKTTRHIVNTNIRDLKLFANYTPTQIDYLTAQYTTAKNKVLSDLDNIGPLLGGRIRRQLEKEVVPALDKALHMTGVKVESAIKAMRETREALESLSASVEVLQEDTGHLQRALQSERISLTTTLSDPACERGEMARTCNTIRAALGQLALNSDFRGLPDINTQLSKLETVMKTDLSYIIQKHFNAGKLILLVILSLPSFSSFSCWTHLILVSFSSSLCGQGVKALLDKSGAEIVNFVKMFPVEPAVDNFTKFLAEGQKKIEAYYPQIDQLDFYRWVGCVALCCVLVLILAFNLLGLLCGTCGYDKNATPTTRGCLSNNGGIKDCFIFSWVLMGVVVPIFFTGGNMEKLVCEPLGSAQLFEVIDTPYLVHPGKKNFLPGLLFQDPEIDLTMGSLYRDCYKNNGIYAALHLENKFSFSKFINTTVVRLNVDLQGIILLEQEGKDNLINFANTGLGEINYQAYLSVVNKGVTAGDLLSFTNELETQADQLPRGALANALRGHASSIRHIHKTQVVPKEQAMVISLSHSLSQSIRLLQTTSKELPSKVTNVLSAIEAVEYLITSNATHIVKQETDKYVKNMLGYFRQYTHWVQHSLTTDVAQCKPISNIIDSLEIIGCRFIIDSVNTIWFGLGGCSLFLIPSIITSVKLAKFYRRMDTEDVLDDMDIAISGYHSDRIYSINTPVIASYPSYDTMTRYPPASAPPRQLDW</sequence>
<evidence type="ECO:0000256" key="6">
    <source>
        <dbReference type="ARBA" id="ARBA00023180"/>
    </source>
</evidence>
<dbReference type="PANTHER" id="PTHR22730">
    <property type="entry name" value="PROMININ PROM PROTEIN"/>
    <property type="match status" value="1"/>
</dbReference>
<comment type="subcellular location">
    <subcellularLocation>
        <location evidence="1">Cell projection</location>
        <location evidence="1">Microvillus membrane</location>
        <topology evidence="1">Multi-pass membrane protein</topology>
    </subcellularLocation>
</comment>
<evidence type="ECO:0000313" key="11">
    <source>
        <dbReference type="Proteomes" id="UP000314983"/>
    </source>
</evidence>
<evidence type="ECO:0000256" key="1">
    <source>
        <dbReference type="ARBA" id="ARBA00004475"/>
    </source>
</evidence>
<dbReference type="GO" id="GO:0016324">
    <property type="term" value="C:apical plasma membrane"/>
    <property type="evidence" value="ECO:0007669"/>
    <property type="project" value="TreeGrafter"/>
</dbReference>
<reference evidence="11" key="1">
    <citation type="journal article" date="2014" name="Science">
        <title>Nonhuman genetics. Genomic basis for the convergent evolution of electric organs.</title>
        <authorList>
            <person name="Gallant J.R."/>
            <person name="Traeger L.L."/>
            <person name="Volkening J.D."/>
            <person name="Moffett H."/>
            <person name="Chen P.H."/>
            <person name="Novina C.D."/>
            <person name="Phillips G.N.Jr."/>
            <person name="Anand R."/>
            <person name="Wells G.B."/>
            <person name="Pinch M."/>
            <person name="Guth R."/>
            <person name="Unguez G.A."/>
            <person name="Albert J.S."/>
            <person name="Zakon H.H."/>
            <person name="Samanta M.P."/>
            <person name="Sussman M.R."/>
        </authorList>
    </citation>
    <scope>NUCLEOTIDE SEQUENCE [LARGE SCALE GENOMIC DNA]</scope>
</reference>
<dbReference type="AlphaFoldDB" id="A0A4W4EZU3"/>
<evidence type="ECO:0000256" key="8">
    <source>
        <dbReference type="SAM" id="Phobius"/>
    </source>
</evidence>
<dbReference type="GeneTree" id="ENSGT00530000063586"/>
<dbReference type="PANTHER" id="PTHR22730:SF8">
    <property type="entry name" value="PROMININ-1 ISOFORM X1"/>
    <property type="match status" value="1"/>
</dbReference>
<dbReference type="InterPro" id="IPR008795">
    <property type="entry name" value="Prominin"/>
</dbReference>
<feature type="transmembrane region" description="Helical" evidence="8">
    <location>
        <begin position="473"/>
        <end position="504"/>
    </location>
</feature>
<evidence type="ECO:0000256" key="2">
    <source>
        <dbReference type="ARBA" id="ARBA00006058"/>
    </source>
</evidence>
<keyword evidence="4 8" id="KW-1133">Transmembrane helix</keyword>
<protein>
    <recommendedName>
        <fullName evidence="12">Prominin 1 b</fullName>
    </recommendedName>
</protein>
<evidence type="ECO:0000256" key="5">
    <source>
        <dbReference type="ARBA" id="ARBA00023136"/>
    </source>
</evidence>
<feature type="transmembrane region" description="Helical" evidence="8">
    <location>
        <begin position="825"/>
        <end position="844"/>
    </location>
</feature>
<accession>A0A4W4EZU3</accession>
<dbReference type="GO" id="GO:0031528">
    <property type="term" value="C:microvillus membrane"/>
    <property type="evidence" value="ECO:0007669"/>
    <property type="project" value="UniProtKB-SubCell"/>
</dbReference>
<dbReference type="Pfam" id="PF05478">
    <property type="entry name" value="Prominin"/>
    <property type="match status" value="2"/>
</dbReference>
<feature type="signal peptide" evidence="9">
    <location>
        <begin position="1"/>
        <end position="18"/>
    </location>
</feature>
<evidence type="ECO:0000313" key="10">
    <source>
        <dbReference type="Ensembl" id="ENSEEEP00000017451.2"/>
    </source>
</evidence>
<proteinExistence type="inferred from homology"/>
<reference evidence="10" key="3">
    <citation type="submission" date="2020-05" db="EMBL/GenBank/DDBJ databases">
        <title>Electrophorus electricus (electric eel) genome, fEleEle1, primary haplotype.</title>
        <authorList>
            <person name="Myers G."/>
            <person name="Meyer A."/>
            <person name="Fedrigo O."/>
            <person name="Formenti G."/>
            <person name="Rhie A."/>
            <person name="Tracey A."/>
            <person name="Sims Y."/>
            <person name="Jarvis E.D."/>
        </authorList>
    </citation>
    <scope>NUCLEOTIDE SEQUENCE [LARGE SCALE GENOMIC DNA]</scope>
</reference>
<dbReference type="Proteomes" id="UP000314983">
    <property type="component" value="Chromosome 9"/>
</dbReference>
<reference evidence="10" key="5">
    <citation type="submission" date="2025-09" db="UniProtKB">
        <authorList>
            <consortium name="Ensembl"/>
        </authorList>
    </citation>
    <scope>IDENTIFICATION</scope>
</reference>
<feature type="chain" id="PRO_5044231819" description="Prominin 1 b" evidence="9">
    <location>
        <begin position="19"/>
        <end position="906"/>
    </location>
</feature>
<feature type="transmembrane region" description="Helical" evidence="8">
    <location>
        <begin position="525"/>
        <end position="544"/>
    </location>
</feature>
<dbReference type="GO" id="GO:0005929">
    <property type="term" value="C:cilium"/>
    <property type="evidence" value="ECO:0007669"/>
    <property type="project" value="TreeGrafter"/>
</dbReference>
<keyword evidence="7" id="KW-0175">Coiled coil</keyword>
<keyword evidence="5 8" id="KW-0472">Membrane</keyword>
<feature type="coiled-coil region" evidence="7">
    <location>
        <begin position="279"/>
        <end position="306"/>
    </location>
</feature>
<keyword evidence="6" id="KW-0325">Glycoprotein</keyword>